<organism evidence="1 2">
    <name type="scientific">Rhabditophanes sp. KR3021</name>
    <dbReference type="NCBI Taxonomy" id="114890"/>
    <lineage>
        <taxon>Eukaryota</taxon>
        <taxon>Metazoa</taxon>
        <taxon>Ecdysozoa</taxon>
        <taxon>Nematoda</taxon>
        <taxon>Chromadorea</taxon>
        <taxon>Rhabditida</taxon>
        <taxon>Tylenchina</taxon>
        <taxon>Panagrolaimomorpha</taxon>
        <taxon>Strongyloidoidea</taxon>
        <taxon>Alloionematidae</taxon>
        <taxon>Rhabditophanes</taxon>
    </lineage>
</organism>
<proteinExistence type="predicted"/>
<sequence>MCRLVLAVITSALTALSIILIIFAIFTPAWQIVYLTDLKVTHEHGLLLDCFTNSPTFGDFFLSDHRCTYKFSNENSEILADEIKSNNYEENAHKFHKWHKAIIYFFLSSIILAGAALTFIFCTFCFSLCGVVANVFLLLSFATSFCAMITFHIYTNKTEFRLISVRLNVYEQKNGYSSVIGGVAVFFLFLSFLSSILVTVSTFFSDHNLHQSSTKTNAKFSTLV</sequence>
<dbReference type="WBParaSite" id="RSKR_0000824300.1">
    <property type="protein sequence ID" value="RSKR_0000824300.1"/>
    <property type="gene ID" value="RSKR_0000824300"/>
</dbReference>
<protein>
    <submittedName>
        <fullName evidence="2">Clc-like protein</fullName>
    </submittedName>
</protein>
<name>A0AC35U691_9BILA</name>
<reference evidence="2" key="1">
    <citation type="submission" date="2016-11" db="UniProtKB">
        <authorList>
            <consortium name="WormBaseParasite"/>
        </authorList>
    </citation>
    <scope>IDENTIFICATION</scope>
    <source>
        <strain evidence="2">KR3021</strain>
    </source>
</reference>
<accession>A0AC35U691</accession>
<evidence type="ECO:0000313" key="2">
    <source>
        <dbReference type="WBParaSite" id="RSKR_0000824300.1"/>
    </source>
</evidence>
<dbReference type="Proteomes" id="UP000095286">
    <property type="component" value="Unplaced"/>
</dbReference>
<evidence type="ECO:0000313" key="1">
    <source>
        <dbReference type="Proteomes" id="UP000095286"/>
    </source>
</evidence>